<evidence type="ECO:0000256" key="2">
    <source>
        <dbReference type="ARBA" id="ARBA00005003"/>
    </source>
</evidence>
<evidence type="ECO:0000313" key="9">
    <source>
        <dbReference type="EMBL" id="KDN38705.1"/>
    </source>
</evidence>
<dbReference type="InterPro" id="IPR036052">
    <property type="entry name" value="TrpB-like_PALP_sf"/>
</dbReference>
<dbReference type="OMA" id="CMTADTG"/>
<feature type="compositionally biased region" description="Low complexity" evidence="7">
    <location>
        <begin position="215"/>
        <end position="229"/>
    </location>
</feature>
<dbReference type="SUPFAM" id="SSF53686">
    <property type="entry name" value="Tryptophan synthase beta subunit-like PLP-dependent enzymes"/>
    <property type="match status" value="1"/>
</dbReference>
<dbReference type="OrthoDB" id="10259545at2759"/>
<dbReference type="EMBL" id="JMSN01000114">
    <property type="protein sequence ID" value="KDN38705.1"/>
    <property type="molecule type" value="Genomic_DNA"/>
</dbReference>
<dbReference type="FunFam" id="3.40.50.1100:FF:000003">
    <property type="entry name" value="Cystathionine beta-synthase"/>
    <property type="match status" value="1"/>
</dbReference>
<name>A0A066VJC2_TILAU</name>
<gene>
    <name evidence="9" type="ORF">K437DRAFT_21025</name>
</gene>
<dbReference type="InParanoid" id="A0A066VJC2"/>
<dbReference type="PANTHER" id="PTHR10314">
    <property type="entry name" value="CYSTATHIONINE BETA-SYNTHASE"/>
    <property type="match status" value="1"/>
</dbReference>
<dbReference type="InterPro" id="IPR001926">
    <property type="entry name" value="TrpB-like_PALP"/>
</dbReference>
<dbReference type="PROSITE" id="PS00901">
    <property type="entry name" value="CYS_SYNTHASE"/>
    <property type="match status" value="1"/>
</dbReference>
<evidence type="ECO:0000256" key="5">
    <source>
        <dbReference type="ARBA" id="ARBA00022898"/>
    </source>
</evidence>
<dbReference type="GeneID" id="25262069"/>
<dbReference type="CDD" id="cd01561">
    <property type="entry name" value="CBS_like"/>
    <property type="match status" value="1"/>
</dbReference>
<keyword evidence="5" id="KW-0663">Pyridoxal phosphate</keyword>
<reference evidence="9 10" key="1">
    <citation type="submission" date="2014-05" db="EMBL/GenBank/DDBJ databases">
        <title>Draft genome sequence of a rare smut relative, Tilletiaria anomala UBC 951.</title>
        <authorList>
            <consortium name="DOE Joint Genome Institute"/>
            <person name="Toome M."/>
            <person name="Kuo A."/>
            <person name="Henrissat B."/>
            <person name="Lipzen A."/>
            <person name="Tritt A."/>
            <person name="Yoshinaga Y."/>
            <person name="Zane M."/>
            <person name="Barry K."/>
            <person name="Grigoriev I.V."/>
            <person name="Spatafora J.W."/>
            <person name="Aimea M.C."/>
        </authorList>
    </citation>
    <scope>NUCLEOTIDE SEQUENCE [LARGE SCALE GENOMIC DNA]</scope>
    <source>
        <strain evidence="9 10">UBC 951</strain>
    </source>
</reference>
<evidence type="ECO:0000256" key="1">
    <source>
        <dbReference type="ARBA" id="ARBA00001933"/>
    </source>
</evidence>
<evidence type="ECO:0000256" key="6">
    <source>
        <dbReference type="ARBA" id="ARBA00047490"/>
    </source>
</evidence>
<evidence type="ECO:0000313" key="10">
    <source>
        <dbReference type="Proteomes" id="UP000027361"/>
    </source>
</evidence>
<comment type="cofactor">
    <cofactor evidence="1">
        <name>pyridoxal 5'-phosphate</name>
        <dbReference type="ChEBI" id="CHEBI:597326"/>
    </cofactor>
</comment>
<evidence type="ECO:0000256" key="7">
    <source>
        <dbReference type="SAM" id="MobiDB-lite"/>
    </source>
</evidence>
<dbReference type="Proteomes" id="UP000027361">
    <property type="component" value="Unassembled WGS sequence"/>
</dbReference>
<dbReference type="STRING" id="1037660.A0A066VJC2"/>
<feature type="domain" description="Tryptophan synthase beta chain-like PALP" evidence="8">
    <location>
        <begin position="12"/>
        <end position="175"/>
    </location>
</feature>
<accession>A0A066VJC2</accession>
<evidence type="ECO:0000256" key="3">
    <source>
        <dbReference type="ARBA" id="ARBA00007103"/>
    </source>
</evidence>
<comment type="catalytic activity">
    <reaction evidence="6">
        <text>L-homocysteine + L-serine = L,L-cystathionine + H2O</text>
        <dbReference type="Rhea" id="RHEA:10112"/>
        <dbReference type="ChEBI" id="CHEBI:15377"/>
        <dbReference type="ChEBI" id="CHEBI:33384"/>
        <dbReference type="ChEBI" id="CHEBI:58161"/>
        <dbReference type="ChEBI" id="CHEBI:58199"/>
        <dbReference type="EC" id="4.2.1.22"/>
    </reaction>
</comment>
<comment type="similarity">
    <text evidence="3">Belongs to the cysteine synthase/cystathionine beta-synthase family.</text>
</comment>
<dbReference type="AlphaFoldDB" id="A0A066VJC2"/>
<dbReference type="GO" id="GO:0006535">
    <property type="term" value="P:cysteine biosynthetic process from serine"/>
    <property type="evidence" value="ECO:0007669"/>
    <property type="project" value="InterPro"/>
</dbReference>
<protein>
    <recommendedName>
        <fullName evidence="4">cystathionine beta-synthase</fullName>
        <ecNumber evidence="4">4.2.1.22</ecNumber>
    </recommendedName>
</protein>
<comment type="pathway">
    <text evidence="2">Amino-acid biosynthesis; L-cysteine biosynthesis; L-cysteine from L-homocysteine and L-serine: step 1/2.</text>
</comment>
<organism evidence="9 10">
    <name type="scientific">Tilletiaria anomala (strain ATCC 24038 / CBS 436.72 / UBC 951)</name>
    <dbReference type="NCBI Taxonomy" id="1037660"/>
    <lineage>
        <taxon>Eukaryota</taxon>
        <taxon>Fungi</taxon>
        <taxon>Dikarya</taxon>
        <taxon>Basidiomycota</taxon>
        <taxon>Ustilaginomycotina</taxon>
        <taxon>Exobasidiomycetes</taxon>
        <taxon>Georgefischeriales</taxon>
        <taxon>Tilletiariaceae</taxon>
        <taxon>Tilletiaria</taxon>
    </lineage>
</organism>
<evidence type="ECO:0000259" key="8">
    <source>
        <dbReference type="Pfam" id="PF00291"/>
    </source>
</evidence>
<dbReference type="Gene3D" id="3.40.50.1100">
    <property type="match status" value="3"/>
</dbReference>
<proteinExistence type="inferred from homology"/>
<feature type="region of interest" description="Disordered" evidence="7">
    <location>
        <begin position="208"/>
        <end position="244"/>
    </location>
</feature>
<dbReference type="InterPro" id="IPR050214">
    <property type="entry name" value="Cys_Synth/Cystath_Beta-Synth"/>
</dbReference>
<dbReference type="GO" id="GO:0004122">
    <property type="term" value="F:cystathionine beta-synthase activity"/>
    <property type="evidence" value="ECO:0007669"/>
    <property type="project" value="UniProtKB-EC"/>
</dbReference>
<dbReference type="EC" id="4.2.1.22" evidence="4"/>
<sequence length="414" mass="44201">MAPPMIHENALDCIGETPLIRLNRIPQLRGIKCNVYAKCEFFNAGGSIKDRVATAMIDTAERDGRLIPGKSVIIEPTSGNTGVGLALAAAVKGYKCIIVLPMKMSTEKVNTMRALGAHVIRTPTEAAHDDPRSNLQVARRLAKETPHAVLLDQFSNPANPATHRLTAEEIIRALANGSVKSRSQLQQQPSMVSKPVSNVKNLTAEQLLPNAAQRPLTPELSSPEGSPPSVHRQVALGSDHPSGSSSSNVLVDALFAGVGTGGTVSGIASRLKEADHNPNCYVVALDPVGSMLAEPAELNVLPKGSTGAYKVEGVGYDFDPQTLNKRVVDQWLKTNDDESFAMTRELIRTEGLLIGGSSGAVVSGAMRWLLNEGWESIGSQEGKNVVVVLADGIRNYVSKEWLVQDSEDVVLPEA</sequence>
<dbReference type="RefSeq" id="XP_013240794.1">
    <property type="nucleotide sequence ID" value="XM_013385340.1"/>
</dbReference>
<keyword evidence="10" id="KW-1185">Reference proteome</keyword>
<dbReference type="HOGENOM" id="CLU_021018_1_0_1"/>
<dbReference type="Pfam" id="PF00291">
    <property type="entry name" value="PALP"/>
    <property type="match status" value="2"/>
</dbReference>
<dbReference type="InterPro" id="IPR001216">
    <property type="entry name" value="P-phosphate_BS"/>
</dbReference>
<dbReference type="FunFam" id="3.40.50.1100:FF:000118">
    <property type="entry name" value="Related to CYS4-cystathionine beta-synthase"/>
    <property type="match status" value="1"/>
</dbReference>
<feature type="domain" description="Tryptophan synthase beta chain-like PALP" evidence="8">
    <location>
        <begin position="250"/>
        <end position="390"/>
    </location>
</feature>
<comment type="caution">
    <text evidence="9">The sequence shown here is derived from an EMBL/GenBank/DDBJ whole genome shotgun (WGS) entry which is preliminary data.</text>
</comment>
<evidence type="ECO:0000256" key="4">
    <source>
        <dbReference type="ARBA" id="ARBA00012041"/>
    </source>
</evidence>